<dbReference type="RefSeq" id="WP_344286517.1">
    <property type="nucleotide sequence ID" value="NZ_BAAAHV010000026.1"/>
</dbReference>
<dbReference type="SUPFAM" id="SSF46785">
    <property type="entry name" value="Winged helix' DNA-binding domain"/>
    <property type="match status" value="1"/>
</dbReference>
<keyword evidence="3" id="KW-1185">Reference proteome</keyword>
<gene>
    <name evidence="2" type="ORF">ACFSUT_39540</name>
</gene>
<dbReference type="Gene3D" id="1.10.10.10">
    <property type="entry name" value="Winged helix-like DNA-binding domain superfamily/Winged helix DNA-binding domain"/>
    <property type="match status" value="1"/>
</dbReference>
<reference evidence="3" key="1">
    <citation type="journal article" date="2019" name="Int. J. Syst. Evol. Microbiol.">
        <title>The Global Catalogue of Microorganisms (GCM) 10K type strain sequencing project: providing services to taxonomists for standard genome sequencing and annotation.</title>
        <authorList>
            <consortium name="The Broad Institute Genomics Platform"/>
            <consortium name="The Broad Institute Genome Sequencing Center for Infectious Disease"/>
            <person name="Wu L."/>
            <person name="Ma J."/>
        </authorList>
    </citation>
    <scope>NUCLEOTIDE SEQUENCE [LARGE SCALE GENOMIC DNA]</scope>
    <source>
        <strain evidence="3">CGMCC 4.7638</strain>
    </source>
</reference>
<dbReference type="PANTHER" id="PTHR33164">
    <property type="entry name" value="TRANSCRIPTIONAL REGULATOR, MARR FAMILY"/>
    <property type="match status" value="1"/>
</dbReference>
<sequence length="156" mass="17218">MTRTTGTEGRPLVPEELSDRVDCLLSKVAEAVRKDTDATFASLDIRGAHHSVLRMLGVCGPLAQKDLAARLRVDSSTIVDLVDQLEGRGLAERRRDLKDRRVYLVELTESGQRLLAAADERVGGLRRDVFAALSAAEYEQLRGLLDKLSTRWTTSA</sequence>
<comment type="caution">
    <text evidence="2">The sequence shown here is derived from an EMBL/GenBank/DDBJ whole genome shotgun (WGS) entry which is preliminary data.</text>
</comment>
<dbReference type="EMBL" id="JBHUKQ010000021">
    <property type="protein sequence ID" value="MFD2486423.1"/>
    <property type="molecule type" value="Genomic_DNA"/>
</dbReference>
<name>A0ABW5IAZ7_9PSEU</name>
<dbReference type="PRINTS" id="PR00598">
    <property type="entry name" value="HTHMARR"/>
</dbReference>
<dbReference type="SMART" id="SM00347">
    <property type="entry name" value="HTH_MARR"/>
    <property type="match status" value="1"/>
</dbReference>
<organism evidence="2 3">
    <name type="scientific">Amycolatopsis albidoflavus</name>
    <dbReference type="NCBI Taxonomy" id="102226"/>
    <lineage>
        <taxon>Bacteria</taxon>
        <taxon>Bacillati</taxon>
        <taxon>Actinomycetota</taxon>
        <taxon>Actinomycetes</taxon>
        <taxon>Pseudonocardiales</taxon>
        <taxon>Pseudonocardiaceae</taxon>
        <taxon>Amycolatopsis</taxon>
    </lineage>
</organism>
<protein>
    <submittedName>
        <fullName evidence="2">MarR family winged helix-turn-helix transcriptional regulator</fullName>
    </submittedName>
</protein>
<dbReference type="PANTHER" id="PTHR33164:SF43">
    <property type="entry name" value="HTH-TYPE TRANSCRIPTIONAL REPRESSOR YETL"/>
    <property type="match status" value="1"/>
</dbReference>
<evidence type="ECO:0000259" key="1">
    <source>
        <dbReference type="PROSITE" id="PS50995"/>
    </source>
</evidence>
<feature type="domain" description="HTH marR-type" evidence="1">
    <location>
        <begin position="18"/>
        <end position="150"/>
    </location>
</feature>
<proteinExistence type="predicted"/>
<accession>A0ABW5IAZ7</accession>
<dbReference type="InterPro" id="IPR036388">
    <property type="entry name" value="WH-like_DNA-bd_sf"/>
</dbReference>
<dbReference type="InterPro" id="IPR039422">
    <property type="entry name" value="MarR/SlyA-like"/>
</dbReference>
<dbReference type="PROSITE" id="PS50995">
    <property type="entry name" value="HTH_MARR_2"/>
    <property type="match status" value="1"/>
</dbReference>
<dbReference type="InterPro" id="IPR000835">
    <property type="entry name" value="HTH_MarR-typ"/>
</dbReference>
<evidence type="ECO:0000313" key="2">
    <source>
        <dbReference type="EMBL" id="MFD2486423.1"/>
    </source>
</evidence>
<dbReference type="Pfam" id="PF01047">
    <property type="entry name" value="MarR"/>
    <property type="match status" value="1"/>
</dbReference>
<dbReference type="Proteomes" id="UP001597542">
    <property type="component" value="Unassembled WGS sequence"/>
</dbReference>
<dbReference type="InterPro" id="IPR036390">
    <property type="entry name" value="WH_DNA-bd_sf"/>
</dbReference>
<evidence type="ECO:0000313" key="3">
    <source>
        <dbReference type="Proteomes" id="UP001597542"/>
    </source>
</evidence>